<dbReference type="AlphaFoldDB" id="W2CDG5"/>
<name>W2CDG5_9BACT</name>
<dbReference type="EMBL" id="AYYC01000547">
    <property type="protein sequence ID" value="ETK05284.1"/>
    <property type="molecule type" value="Genomic_DNA"/>
</dbReference>
<comment type="caution">
    <text evidence="1">The sequence shown here is derived from an EMBL/GenBank/DDBJ whole genome shotgun (WGS) entry which is preliminary data.</text>
</comment>
<reference evidence="1 2" key="1">
    <citation type="submission" date="2013-11" db="EMBL/GenBank/DDBJ databases">
        <title>Single cell genomics of uncultured Tannerella BU063 (oral taxon 286).</title>
        <authorList>
            <person name="Beall C.J."/>
            <person name="Campbell A.G."/>
            <person name="Griffen A.L."/>
            <person name="Podar M."/>
            <person name="Leys E.J."/>
        </authorList>
    </citation>
    <scope>NUCLEOTIDE SEQUENCE [LARGE SCALE GENOMIC DNA]</scope>
    <source>
        <strain evidence="1">Cell 5</strain>
    </source>
</reference>
<sequence>MQRKHGVRRVARHSFLFVAAKDGKAPLCGNHYM</sequence>
<gene>
    <name evidence="1" type="ORF">T229_04410</name>
</gene>
<proteinExistence type="predicted"/>
<evidence type="ECO:0000313" key="2">
    <source>
        <dbReference type="Proteomes" id="UP000018872"/>
    </source>
</evidence>
<accession>W2CDG5</accession>
<dbReference type="Proteomes" id="UP000018872">
    <property type="component" value="Unassembled WGS sequence"/>
</dbReference>
<organism evidence="1 2">
    <name type="scientific">Tannerella sp. oral taxon BU063 isolate Cell 5</name>
    <dbReference type="NCBI Taxonomy" id="1410950"/>
    <lineage>
        <taxon>Bacteria</taxon>
        <taxon>Pseudomonadati</taxon>
        <taxon>Bacteroidota</taxon>
        <taxon>Bacteroidia</taxon>
        <taxon>Bacteroidales</taxon>
        <taxon>Tannerellaceae</taxon>
        <taxon>Tannerella</taxon>
    </lineage>
</organism>
<evidence type="ECO:0000313" key="1">
    <source>
        <dbReference type="EMBL" id="ETK05284.1"/>
    </source>
</evidence>
<protein>
    <submittedName>
        <fullName evidence="1">Uncharacterized protein</fullName>
    </submittedName>
</protein>